<name>A0AAV0WE43_9HEMI</name>
<sequence>MGEIIVSPTWQSRILYSVDDNAPFFRGNLEFIVNEELIFGGLIFLNLAFLRRIAPYLREARVLAIDGTFGVIPRVPADAEQLITIHAVLDNVSVPVLYTLLNRRTENVYIGLWQYVRNNLPEDIFDWQNVSIVSDFETAMR</sequence>
<dbReference type="AlphaFoldDB" id="A0AAV0WE43"/>
<dbReference type="Proteomes" id="UP001160148">
    <property type="component" value="Unassembled WGS sequence"/>
</dbReference>
<gene>
    <name evidence="1" type="ORF">MEUPH1_LOCUS10087</name>
</gene>
<dbReference type="EMBL" id="CARXXK010000002">
    <property type="protein sequence ID" value="CAI6354036.1"/>
    <property type="molecule type" value="Genomic_DNA"/>
</dbReference>
<protein>
    <recommendedName>
        <fullName evidence="3">MULE transposase domain-containing protein</fullName>
    </recommendedName>
</protein>
<organism evidence="1 2">
    <name type="scientific">Macrosiphum euphorbiae</name>
    <name type="common">potato aphid</name>
    <dbReference type="NCBI Taxonomy" id="13131"/>
    <lineage>
        <taxon>Eukaryota</taxon>
        <taxon>Metazoa</taxon>
        <taxon>Ecdysozoa</taxon>
        <taxon>Arthropoda</taxon>
        <taxon>Hexapoda</taxon>
        <taxon>Insecta</taxon>
        <taxon>Pterygota</taxon>
        <taxon>Neoptera</taxon>
        <taxon>Paraneoptera</taxon>
        <taxon>Hemiptera</taxon>
        <taxon>Sternorrhyncha</taxon>
        <taxon>Aphidomorpha</taxon>
        <taxon>Aphidoidea</taxon>
        <taxon>Aphididae</taxon>
        <taxon>Macrosiphini</taxon>
        <taxon>Macrosiphum</taxon>
    </lineage>
</organism>
<keyword evidence="2" id="KW-1185">Reference proteome</keyword>
<reference evidence="1 2" key="1">
    <citation type="submission" date="2023-01" db="EMBL/GenBank/DDBJ databases">
        <authorList>
            <person name="Whitehead M."/>
        </authorList>
    </citation>
    <scope>NUCLEOTIDE SEQUENCE [LARGE SCALE GENOMIC DNA]</scope>
</reference>
<comment type="caution">
    <text evidence="1">The sequence shown here is derived from an EMBL/GenBank/DDBJ whole genome shotgun (WGS) entry which is preliminary data.</text>
</comment>
<evidence type="ECO:0000313" key="2">
    <source>
        <dbReference type="Proteomes" id="UP001160148"/>
    </source>
</evidence>
<evidence type="ECO:0008006" key="3">
    <source>
        <dbReference type="Google" id="ProtNLM"/>
    </source>
</evidence>
<accession>A0AAV0WE43</accession>
<proteinExistence type="predicted"/>
<evidence type="ECO:0000313" key="1">
    <source>
        <dbReference type="EMBL" id="CAI6354036.1"/>
    </source>
</evidence>